<dbReference type="AlphaFoldDB" id="A0A919TZG2"/>
<dbReference type="PANTHER" id="PTHR33885:SF3">
    <property type="entry name" value="PHAGE SHOCK PROTEIN C"/>
    <property type="match status" value="1"/>
</dbReference>
<feature type="domain" description="Phage shock protein PspC N-terminal" evidence="8">
    <location>
        <begin position="71"/>
        <end position="124"/>
    </location>
</feature>
<evidence type="ECO:0000256" key="7">
    <source>
        <dbReference type="SAM" id="Phobius"/>
    </source>
</evidence>
<dbReference type="PANTHER" id="PTHR33885">
    <property type="entry name" value="PHAGE SHOCK PROTEIN C"/>
    <property type="match status" value="1"/>
</dbReference>
<reference evidence="10" key="1">
    <citation type="submission" date="2021-01" db="EMBL/GenBank/DDBJ databases">
        <title>Whole genome shotgun sequence of Cellulomonas chitinilytica NBRC 110799.</title>
        <authorList>
            <person name="Komaki H."/>
            <person name="Tamura T."/>
        </authorList>
    </citation>
    <scope>NUCLEOTIDE SEQUENCE</scope>
    <source>
        <strain evidence="10">NBRC 110799</strain>
    </source>
</reference>
<evidence type="ECO:0000256" key="4">
    <source>
        <dbReference type="ARBA" id="ARBA00022989"/>
    </source>
</evidence>
<dbReference type="GO" id="GO:0005886">
    <property type="term" value="C:plasma membrane"/>
    <property type="evidence" value="ECO:0007669"/>
    <property type="project" value="UniProtKB-SubCell"/>
</dbReference>
<dbReference type="Pfam" id="PF09922">
    <property type="entry name" value="LiaF-like_C"/>
    <property type="match status" value="1"/>
</dbReference>
<organism evidence="10 11">
    <name type="scientific">Cellulomonas chitinilytica</name>
    <dbReference type="NCBI Taxonomy" id="398759"/>
    <lineage>
        <taxon>Bacteria</taxon>
        <taxon>Bacillati</taxon>
        <taxon>Actinomycetota</taxon>
        <taxon>Actinomycetes</taxon>
        <taxon>Micrococcales</taxon>
        <taxon>Cellulomonadaceae</taxon>
        <taxon>Cellulomonas</taxon>
    </lineage>
</organism>
<name>A0A919TZG2_9CELL</name>
<dbReference type="Pfam" id="PF04024">
    <property type="entry name" value="PspC"/>
    <property type="match status" value="1"/>
</dbReference>
<evidence type="ECO:0000256" key="6">
    <source>
        <dbReference type="SAM" id="MobiDB-lite"/>
    </source>
</evidence>
<comment type="subcellular location">
    <subcellularLocation>
        <location evidence="1">Cell membrane</location>
        <topology evidence="1">Single-pass membrane protein</topology>
    </subcellularLocation>
</comment>
<dbReference type="InterPro" id="IPR052027">
    <property type="entry name" value="PspC"/>
</dbReference>
<evidence type="ECO:0000256" key="5">
    <source>
        <dbReference type="ARBA" id="ARBA00023136"/>
    </source>
</evidence>
<evidence type="ECO:0000256" key="1">
    <source>
        <dbReference type="ARBA" id="ARBA00004162"/>
    </source>
</evidence>
<dbReference type="Proteomes" id="UP000632740">
    <property type="component" value="Unassembled WGS sequence"/>
</dbReference>
<dbReference type="EMBL" id="BONK01000001">
    <property type="protein sequence ID" value="GIG19386.1"/>
    <property type="molecule type" value="Genomic_DNA"/>
</dbReference>
<keyword evidence="3 7" id="KW-0812">Transmembrane</keyword>
<keyword evidence="4 7" id="KW-1133">Transmembrane helix</keyword>
<evidence type="ECO:0000259" key="8">
    <source>
        <dbReference type="Pfam" id="PF04024"/>
    </source>
</evidence>
<sequence length="536" mass="53691">MNTTPSAEEPAGATAGPGAGPTAPPAGSTGPAPGTPGGYAPYAPYGPYPASGPARPAGENSFFTGIRRTGLFRGDDRWIGGVCDGVARRFGLDPLLVRGLFAVTVLLGGLGLIVYGVAWALLPEQRDGRIHLEEMIAGRFDVALLGALAFVLVGFGRGDSWFWFWNGPPGWIQAMLWLAFVVGGIALVVVALNRRQPVAPRAAGYPPYGPAGTAATGTAPTAAPAGTGPWTGAPAAAPPAPTYAAPTATTAPFAAAAAAYPSTAPPVTYPTGSPVGGYGPASTGGPGTPPPPYGPATGARPTPPPAPVKAPKPPKPPRSGPGVAMVGIVVALSLLGLAVLLLAERSGDFDGPVLLTALGVAIVLAGLGIIVSGLRGRTSGTLGFLAIVAILVAGPVGASAGVGEWWWTDGAHRTFSATSVEVPDRVTAARGYNLGFGDVTVDLTQITLTSETLDVPVSLGAGDLTIVVPDDAGVVADVRIGAGSMTWDVDGEHTQHDGVGLGTVTYSNDQADGGTPQLHLHVGVGAGDVLITEENR</sequence>
<feature type="compositionally biased region" description="Low complexity" evidence="6">
    <location>
        <begin position="25"/>
        <end position="38"/>
    </location>
</feature>
<feature type="transmembrane region" description="Helical" evidence="7">
    <location>
        <begin position="322"/>
        <end position="342"/>
    </location>
</feature>
<feature type="compositionally biased region" description="Gly residues" evidence="6">
    <location>
        <begin position="275"/>
        <end position="286"/>
    </location>
</feature>
<feature type="transmembrane region" description="Helical" evidence="7">
    <location>
        <begin position="354"/>
        <end position="374"/>
    </location>
</feature>
<comment type="caution">
    <text evidence="10">The sequence shown here is derived from an EMBL/GenBank/DDBJ whole genome shotgun (WGS) entry which is preliminary data.</text>
</comment>
<feature type="transmembrane region" description="Helical" evidence="7">
    <location>
        <begin position="142"/>
        <end position="164"/>
    </location>
</feature>
<feature type="domain" description="Cell wall-active antibiotics response LiaF-like C-terminal" evidence="9">
    <location>
        <begin position="434"/>
        <end position="529"/>
    </location>
</feature>
<protein>
    <recommendedName>
        <fullName evidence="12">PspC domain-containing protein</fullName>
    </recommendedName>
</protein>
<evidence type="ECO:0000313" key="11">
    <source>
        <dbReference type="Proteomes" id="UP000632740"/>
    </source>
</evidence>
<feature type="transmembrane region" description="Helical" evidence="7">
    <location>
        <begin position="170"/>
        <end position="192"/>
    </location>
</feature>
<gene>
    <name evidence="10" type="ORF">Cch01nite_01100</name>
</gene>
<feature type="compositionally biased region" description="Pro residues" evidence="6">
    <location>
        <begin position="301"/>
        <end position="319"/>
    </location>
</feature>
<dbReference type="InterPro" id="IPR024425">
    <property type="entry name" value="LiaF-like_C"/>
</dbReference>
<evidence type="ECO:0008006" key="12">
    <source>
        <dbReference type="Google" id="ProtNLM"/>
    </source>
</evidence>
<proteinExistence type="predicted"/>
<feature type="region of interest" description="Disordered" evidence="6">
    <location>
        <begin position="1"/>
        <end position="38"/>
    </location>
</feature>
<feature type="transmembrane region" description="Helical" evidence="7">
    <location>
        <begin position="100"/>
        <end position="122"/>
    </location>
</feature>
<evidence type="ECO:0000259" key="9">
    <source>
        <dbReference type="Pfam" id="PF09922"/>
    </source>
</evidence>
<feature type="region of interest" description="Disordered" evidence="6">
    <location>
        <begin position="215"/>
        <end position="234"/>
    </location>
</feature>
<feature type="region of interest" description="Disordered" evidence="6">
    <location>
        <begin position="275"/>
        <end position="320"/>
    </location>
</feature>
<evidence type="ECO:0000256" key="2">
    <source>
        <dbReference type="ARBA" id="ARBA00022475"/>
    </source>
</evidence>
<keyword evidence="2" id="KW-1003">Cell membrane</keyword>
<dbReference type="RefSeq" id="WP_203747262.1">
    <property type="nucleotide sequence ID" value="NZ_BONK01000001.1"/>
</dbReference>
<accession>A0A919TZG2</accession>
<keyword evidence="11" id="KW-1185">Reference proteome</keyword>
<evidence type="ECO:0000256" key="3">
    <source>
        <dbReference type="ARBA" id="ARBA00022692"/>
    </source>
</evidence>
<keyword evidence="5 7" id="KW-0472">Membrane</keyword>
<feature type="transmembrane region" description="Helical" evidence="7">
    <location>
        <begin position="381"/>
        <end position="407"/>
    </location>
</feature>
<evidence type="ECO:0000313" key="10">
    <source>
        <dbReference type="EMBL" id="GIG19386.1"/>
    </source>
</evidence>
<dbReference type="InterPro" id="IPR007168">
    <property type="entry name" value="Phageshock_PspC_N"/>
</dbReference>